<name>A0AAD9KQ76_RIDPI</name>
<dbReference type="EMBL" id="JAODUO010000736">
    <property type="protein sequence ID" value="KAK2175340.1"/>
    <property type="molecule type" value="Genomic_DNA"/>
</dbReference>
<protein>
    <submittedName>
        <fullName evidence="1">Uncharacterized protein</fullName>
    </submittedName>
</protein>
<keyword evidence="2" id="KW-1185">Reference proteome</keyword>
<reference evidence="1" key="1">
    <citation type="journal article" date="2023" name="Mol. Biol. Evol.">
        <title>Third-Generation Sequencing Reveals the Adaptive Role of the Epigenome in Three Deep-Sea Polychaetes.</title>
        <authorList>
            <person name="Perez M."/>
            <person name="Aroh O."/>
            <person name="Sun Y."/>
            <person name="Lan Y."/>
            <person name="Juniper S.K."/>
            <person name="Young C.R."/>
            <person name="Angers B."/>
            <person name="Qian P.Y."/>
        </authorList>
    </citation>
    <scope>NUCLEOTIDE SEQUENCE</scope>
    <source>
        <strain evidence="1">R07B-5</strain>
    </source>
</reference>
<dbReference type="InterPro" id="IPR029062">
    <property type="entry name" value="Class_I_gatase-like"/>
</dbReference>
<dbReference type="Gene3D" id="3.40.50.880">
    <property type="match status" value="1"/>
</dbReference>
<evidence type="ECO:0000313" key="1">
    <source>
        <dbReference type="EMBL" id="KAK2175340.1"/>
    </source>
</evidence>
<organism evidence="1 2">
    <name type="scientific">Ridgeia piscesae</name>
    <name type="common">Tubeworm</name>
    <dbReference type="NCBI Taxonomy" id="27915"/>
    <lineage>
        <taxon>Eukaryota</taxon>
        <taxon>Metazoa</taxon>
        <taxon>Spiralia</taxon>
        <taxon>Lophotrochozoa</taxon>
        <taxon>Annelida</taxon>
        <taxon>Polychaeta</taxon>
        <taxon>Sedentaria</taxon>
        <taxon>Canalipalpata</taxon>
        <taxon>Sabellida</taxon>
        <taxon>Siboglinidae</taxon>
        <taxon>Ridgeia</taxon>
    </lineage>
</organism>
<sequence>MATQYFANFFVREARKSRHVFGSEKEEAAKLIDNYHPIFLGYPFMHSAYYFNNTSHQHQRQLALHRLYKTPDSTRHQTLQDIRLYMTSDSTSSSLFNSNVSWGCLSPSDVPHTHLTILISTLSILVSDLMAHDRNLLEKHVAVQHRDSDMIADFLKSHPGSSVVHW</sequence>
<comment type="caution">
    <text evidence="1">The sequence shown here is derived from an EMBL/GenBank/DDBJ whole genome shotgun (WGS) entry which is preliminary data.</text>
</comment>
<dbReference type="Proteomes" id="UP001209878">
    <property type="component" value="Unassembled WGS sequence"/>
</dbReference>
<proteinExistence type="predicted"/>
<gene>
    <name evidence="1" type="ORF">NP493_738g01010</name>
</gene>
<dbReference type="AlphaFoldDB" id="A0AAD9KQ76"/>
<accession>A0AAD9KQ76</accession>
<evidence type="ECO:0000313" key="2">
    <source>
        <dbReference type="Proteomes" id="UP001209878"/>
    </source>
</evidence>